<dbReference type="InterPro" id="IPR050491">
    <property type="entry name" value="AmpC-like"/>
</dbReference>
<dbReference type="Proteomes" id="UP000264589">
    <property type="component" value="Unassembled WGS sequence"/>
</dbReference>
<name>A0A371RHS5_9PROT</name>
<dbReference type="PANTHER" id="PTHR46825:SF9">
    <property type="entry name" value="BETA-LACTAMASE-RELATED DOMAIN-CONTAINING PROTEIN"/>
    <property type="match status" value="1"/>
</dbReference>
<gene>
    <name evidence="2" type="ORF">DX908_06585</name>
</gene>
<evidence type="ECO:0000313" key="2">
    <source>
        <dbReference type="EMBL" id="RFB04982.1"/>
    </source>
</evidence>
<evidence type="ECO:0000313" key="3">
    <source>
        <dbReference type="Proteomes" id="UP000264589"/>
    </source>
</evidence>
<keyword evidence="3" id="KW-1185">Reference proteome</keyword>
<dbReference type="SUPFAM" id="SSF56601">
    <property type="entry name" value="beta-lactamase/transpeptidase-like"/>
    <property type="match status" value="1"/>
</dbReference>
<reference evidence="2 3" key="1">
    <citation type="submission" date="2018-08" db="EMBL/GenBank/DDBJ databases">
        <title>Parvularcula sp. SM1705, isolated from surface water of the South Sea China.</title>
        <authorList>
            <person name="Sun L."/>
        </authorList>
    </citation>
    <scope>NUCLEOTIDE SEQUENCE [LARGE SCALE GENOMIC DNA]</scope>
    <source>
        <strain evidence="2 3">SM1705</strain>
    </source>
</reference>
<dbReference type="InterPro" id="IPR012338">
    <property type="entry name" value="Beta-lactam/transpept-like"/>
</dbReference>
<dbReference type="Gene3D" id="3.40.710.10">
    <property type="entry name" value="DD-peptidase/beta-lactamase superfamily"/>
    <property type="match status" value="1"/>
</dbReference>
<dbReference type="InParanoid" id="A0A371RHS5"/>
<dbReference type="FunCoup" id="A0A371RHS5">
    <property type="interactions" value="96"/>
</dbReference>
<comment type="caution">
    <text evidence="2">The sequence shown here is derived from an EMBL/GenBank/DDBJ whole genome shotgun (WGS) entry which is preliminary data.</text>
</comment>
<sequence length="560" mass="60523">MIRAICAGCSANSWGLPQDACRRSAKPSPVKIVQYGDAAATISRPRNYQESYMSARLSALAGLGLVMSVSACATSAAPAPQPPLAIAGEMDTYIEEGMDAVGIVPGLAVAIYTPDGVYLRSFGVTNIETGEPVTTDTAFYIASSTKSFTAMAMAILDDRGEIDLDQTLTEFAPDAPFPAEVRPDEVTLRSLLTHTSGIRNNPIVYRVAFTGQHTPEKTWELLGRSQANENAPLGTFQYTNVGYNILTILTDRKLGVNWQDLLAEELFEPTGMEETTAYMSVAKAPGRSLAEPHFGGMEGGPVITPLEKIDATMQSAGGMVLSASDALRWLEFMVEGGVVDGERIAPEAVVVSTRVPLAEANSEFDAYTRESYGLGWYNSTYKGQNLVHHFGGYAGFRAHISYIPEEKIGVAVLMNEIPVAAGFPEAVANHVYDLMLDPETADTDGKAAIAAAIERRDRIIASVTADRERRSTREWQLTQPRSAYTGSYSNEDYGTADITIEGDDLRVTIGNLSSVAEPFTREDSIRVEMVPFSGDVIQFVMGADGVPTSFNYDGDVYTRQ</sequence>
<protein>
    <recommendedName>
        <fullName evidence="1">Beta-lactamase-related domain-containing protein</fullName>
    </recommendedName>
</protein>
<dbReference type="AlphaFoldDB" id="A0A371RHS5"/>
<feature type="domain" description="Beta-lactamase-related" evidence="1">
    <location>
        <begin position="92"/>
        <end position="416"/>
    </location>
</feature>
<evidence type="ECO:0000259" key="1">
    <source>
        <dbReference type="Pfam" id="PF00144"/>
    </source>
</evidence>
<dbReference type="EMBL" id="QUQO01000001">
    <property type="protein sequence ID" value="RFB04982.1"/>
    <property type="molecule type" value="Genomic_DNA"/>
</dbReference>
<dbReference type="InterPro" id="IPR001466">
    <property type="entry name" value="Beta-lactam-related"/>
</dbReference>
<dbReference type="PANTHER" id="PTHR46825">
    <property type="entry name" value="D-ALANYL-D-ALANINE-CARBOXYPEPTIDASE/ENDOPEPTIDASE AMPH"/>
    <property type="match status" value="1"/>
</dbReference>
<dbReference type="Pfam" id="PF00144">
    <property type="entry name" value="Beta-lactamase"/>
    <property type="match status" value="1"/>
</dbReference>
<organism evidence="2 3">
    <name type="scientific">Parvularcula marina</name>
    <dbReference type="NCBI Taxonomy" id="2292771"/>
    <lineage>
        <taxon>Bacteria</taxon>
        <taxon>Pseudomonadati</taxon>
        <taxon>Pseudomonadota</taxon>
        <taxon>Alphaproteobacteria</taxon>
        <taxon>Parvularculales</taxon>
        <taxon>Parvularculaceae</taxon>
        <taxon>Parvularcula</taxon>
    </lineage>
</organism>
<accession>A0A371RHS5</accession>
<dbReference type="Gene3D" id="2.40.128.600">
    <property type="match status" value="1"/>
</dbReference>
<proteinExistence type="predicted"/>